<dbReference type="InterPro" id="IPR037069">
    <property type="entry name" value="AcylCoA_DH/ox_N_sf"/>
</dbReference>
<dbReference type="EMBL" id="SRIO01000001">
    <property type="protein sequence ID" value="TFZ84204.1"/>
    <property type="molecule type" value="Genomic_DNA"/>
</dbReference>
<accession>A0A4Z0FD78</accession>
<dbReference type="OrthoDB" id="9802447at2"/>
<dbReference type="RefSeq" id="WP_135280564.1">
    <property type="nucleotide sequence ID" value="NZ_SRIO01000001.1"/>
</dbReference>
<dbReference type="InterPro" id="IPR006091">
    <property type="entry name" value="Acyl-CoA_Oxase/DH_mid-dom"/>
</dbReference>
<comment type="pathway">
    <text evidence="2">Amino-acid degradation; L-valine degradation.</text>
</comment>
<dbReference type="InterPro" id="IPR036250">
    <property type="entry name" value="AcylCo_DH-like_C"/>
</dbReference>
<keyword evidence="7 8" id="KW-0560">Oxidoreductase</keyword>
<comment type="similarity">
    <text evidence="3 8">Belongs to the acyl-CoA dehydrogenase family.</text>
</comment>
<dbReference type="SUPFAM" id="SSF47203">
    <property type="entry name" value="Acyl-CoA dehydrogenase C-terminal domain-like"/>
    <property type="match status" value="1"/>
</dbReference>
<evidence type="ECO:0000256" key="1">
    <source>
        <dbReference type="ARBA" id="ARBA00001974"/>
    </source>
</evidence>
<evidence type="ECO:0000259" key="11">
    <source>
        <dbReference type="Pfam" id="PF02771"/>
    </source>
</evidence>
<evidence type="ECO:0000256" key="6">
    <source>
        <dbReference type="ARBA" id="ARBA00022827"/>
    </source>
</evidence>
<keyword evidence="6 8" id="KW-0274">FAD</keyword>
<evidence type="ECO:0000256" key="5">
    <source>
        <dbReference type="ARBA" id="ARBA00022630"/>
    </source>
</evidence>
<dbReference type="Pfam" id="PF02771">
    <property type="entry name" value="Acyl-CoA_dh_N"/>
    <property type="match status" value="1"/>
</dbReference>
<protein>
    <submittedName>
        <fullName evidence="12">Acyl-CoA dehydrogenase</fullName>
    </submittedName>
</protein>
<dbReference type="InterPro" id="IPR009100">
    <property type="entry name" value="AcylCoA_DH/oxidase_NM_dom_sf"/>
</dbReference>
<dbReference type="FunFam" id="2.40.110.10:FF:000001">
    <property type="entry name" value="Acyl-CoA dehydrogenase, mitochondrial"/>
    <property type="match status" value="1"/>
</dbReference>
<dbReference type="Pfam" id="PF02770">
    <property type="entry name" value="Acyl-CoA_dh_M"/>
    <property type="match status" value="1"/>
</dbReference>
<dbReference type="AlphaFoldDB" id="A0A4Z0FD78"/>
<sequence>MIDFTLTPQMKMARDMLHAVMDKKVRPLCLKADQEAGYPDSFYKELMPLAQGFSLGGGGGAKKEGAAADPMAGGMKGMSLLAVVAGEELGWGDPSMALVMPGPGTGGPALAARGTPEQKEKYFAQLKGPQPHWAAYGLTEPGTGSDAAAIRTRCRKDGDHYVINGTKCYISNGARAEWTLVFATIDPALGHAGHRVFIVEKDTPGFKVGKLEDKLGFRATETAELVFEECRVPVDNLLGGEAAYDQGAKAGFKTAMEFFDTSRPLVGIMAVGIARAAYEEVVQFAHDNYLLSRPIPRYQAIKDRLAELQRKIDAARLLCWKAAWMADNGIRNTKEASMAKLYGPQVGMEVTSYAVQLMGAHGTLKGSLSEKLFRDVKVFDIFEGTHQIQQMVVARNLFERVQLSTSGEVLN</sequence>
<dbReference type="PANTHER" id="PTHR43884:SF12">
    <property type="entry name" value="ISOVALERYL-COA DEHYDROGENASE, MITOCHONDRIAL-RELATED"/>
    <property type="match status" value="1"/>
</dbReference>
<evidence type="ECO:0000259" key="10">
    <source>
        <dbReference type="Pfam" id="PF02770"/>
    </source>
</evidence>
<keyword evidence="13" id="KW-1185">Reference proteome</keyword>
<comment type="caution">
    <text evidence="12">The sequence shown here is derived from an EMBL/GenBank/DDBJ whole genome shotgun (WGS) entry which is preliminary data.</text>
</comment>
<dbReference type="InterPro" id="IPR046373">
    <property type="entry name" value="Acyl-CoA_Oxase/DH_mid-dom_sf"/>
</dbReference>
<dbReference type="Gene3D" id="2.40.110.10">
    <property type="entry name" value="Butyryl-CoA Dehydrogenase, subunit A, domain 2"/>
    <property type="match status" value="1"/>
</dbReference>
<evidence type="ECO:0000256" key="4">
    <source>
        <dbReference type="ARBA" id="ARBA00022456"/>
    </source>
</evidence>
<evidence type="ECO:0000256" key="7">
    <source>
        <dbReference type="ARBA" id="ARBA00023002"/>
    </source>
</evidence>
<feature type="domain" description="Acyl-CoA dehydrogenase/oxidase C-terminal" evidence="9">
    <location>
        <begin position="250"/>
        <end position="397"/>
    </location>
</feature>
<dbReference type="InterPro" id="IPR013786">
    <property type="entry name" value="AcylCoA_DH/ox_N"/>
</dbReference>
<evidence type="ECO:0000313" key="12">
    <source>
        <dbReference type="EMBL" id="TFZ84204.1"/>
    </source>
</evidence>
<dbReference type="PANTHER" id="PTHR43884">
    <property type="entry name" value="ACYL-COA DEHYDROGENASE"/>
    <property type="match status" value="1"/>
</dbReference>
<dbReference type="Gene3D" id="1.10.540.10">
    <property type="entry name" value="Acyl-CoA dehydrogenase/oxidase, N-terminal domain"/>
    <property type="match status" value="1"/>
</dbReference>
<feature type="domain" description="Acyl-CoA oxidase/dehydrogenase middle" evidence="10">
    <location>
        <begin position="135"/>
        <end position="230"/>
    </location>
</feature>
<comment type="cofactor">
    <cofactor evidence="1 8">
        <name>FAD</name>
        <dbReference type="ChEBI" id="CHEBI:57692"/>
    </cofactor>
</comment>
<dbReference type="Proteomes" id="UP000297890">
    <property type="component" value="Unassembled WGS sequence"/>
</dbReference>
<dbReference type="GO" id="GO:0003995">
    <property type="term" value="F:acyl-CoA dehydrogenase activity"/>
    <property type="evidence" value="ECO:0007669"/>
    <property type="project" value="TreeGrafter"/>
</dbReference>
<dbReference type="Gene3D" id="1.20.140.10">
    <property type="entry name" value="Butyryl-CoA Dehydrogenase, subunit A, domain 3"/>
    <property type="match status" value="1"/>
</dbReference>
<keyword evidence="5 8" id="KW-0285">Flavoprotein</keyword>
<evidence type="ECO:0000259" key="9">
    <source>
        <dbReference type="Pfam" id="PF00441"/>
    </source>
</evidence>
<dbReference type="GO" id="GO:0050660">
    <property type="term" value="F:flavin adenine dinucleotide binding"/>
    <property type="evidence" value="ECO:0007669"/>
    <property type="project" value="InterPro"/>
</dbReference>
<evidence type="ECO:0000256" key="8">
    <source>
        <dbReference type="RuleBase" id="RU362125"/>
    </source>
</evidence>
<dbReference type="InterPro" id="IPR009075">
    <property type="entry name" value="AcylCo_DH/oxidase_C"/>
</dbReference>
<dbReference type="Pfam" id="PF00441">
    <property type="entry name" value="Acyl-CoA_dh_1"/>
    <property type="match status" value="1"/>
</dbReference>
<feature type="domain" description="Acyl-CoA dehydrogenase/oxidase N-terminal" evidence="11">
    <location>
        <begin position="7"/>
        <end position="126"/>
    </location>
</feature>
<reference evidence="12 13" key="1">
    <citation type="journal article" date="2019" name="ISME J.">
        <title>Candidatus Macondimonas diazotrophica, a novel gammaproteobacterial genus dominating crude-oil-contaminated coastal sediments.</title>
        <authorList>
            <person name="Karthikeyan S."/>
            <person name="Konstantinidis K."/>
        </authorList>
    </citation>
    <scope>NUCLEOTIDE SEQUENCE [LARGE SCALE GENOMIC DNA]</scope>
    <source>
        <strain evidence="12 13">KTK01</strain>
    </source>
</reference>
<evidence type="ECO:0000256" key="3">
    <source>
        <dbReference type="ARBA" id="ARBA00009347"/>
    </source>
</evidence>
<dbReference type="SUPFAM" id="SSF56645">
    <property type="entry name" value="Acyl-CoA dehydrogenase NM domain-like"/>
    <property type="match status" value="1"/>
</dbReference>
<evidence type="ECO:0000313" key="13">
    <source>
        <dbReference type="Proteomes" id="UP000297890"/>
    </source>
</evidence>
<organism evidence="12 13">
    <name type="scientific">Candidatus Macondimonas diazotrophica</name>
    <dbReference type="NCBI Taxonomy" id="2305248"/>
    <lineage>
        <taxon>Bacteria</taxon>
        <taxon>Pseudomonadati</taxon>
        <taxon>Pseudomonadota</taxon>
        <taxon>Gammaproteobacteria</taxon>
        <taxon>Chromatiales</taxon>
        <taxon>Ectothiorhodospiraceae</taxon>
        <taxon>Candidatus Macondimonas</taxon>
    </lineage>
</organism>
<dbReference type="FunFam" id="1.20.140.10:FF:000001">
    <property type="entry name" value="Acyl-CoA dehydrogenase"/>
    <property type="match status" value="1"/>
</dbReference>
<evidence type="ECO:0000256" key="2">
    <source>
        <dbReference type="ARBA" id="ARBA00005109"/>
    </source>
</evidence>
<keyword evidence="4" id="KW-0101">Branched-chain amino acid catabolism</keyword>
<dbReference type="GO" id="GO:0009083">
    <property type="term" value="P:branched-chain amino acid catabolic process"/>
    <property type="evidence" value="ECO:0007669"/>
    <property type="project" value="UniProtKB-KW"/>
</dbReference>
<gene>
    <name evidence="12" type="ORF">E4680_01315</name>
</gene>
<proteinExistence type="inferred from homology"/>
<name>A0A4Z0FD78_9GAMM</name>